<keyword evidence="4 8" id="KW-0547">Nucleotide-binding</keyword>
<feature type="binding site" description="in other chain" evidence="8">
    <location>
        <position position="224"/>
    </location>
    <ligand>
        <name>IMP</name>
        <dbReference type="ChEBI" id="CHEBI:58053"/>
        <note>ligand shared between dimeric partners</note>
    </ligand>
</feature>
<dbReference type="GO" id="GO:0005737">
    <property type="term" value="C:cytoplasm"/>
    <property type="evidence" value="ECO:0007669"/>
    <property type="project" value="UniProtKB-SubCell"/>
</dbReference>
<dbReference type="InterPro" id="IPR027417">
    <property type="entry name" value="P-loop_NTPase"/>
</dbReference>
<keyword evidence="5 8" id="KW-0658">Purine biosynthesis</keyword>
<comment type="subcellular location">
    <subcellularLocation>
        <location evidence="8">Cytoplasm</location>
    </subcellularLocation>
</comment>
<dbReference type="InterPro" id="IPR018220">
    <property type="entry name" value="Adenylosuccin_syn_GTP-bd"/>
</dbReference>
<comment type="function">
    <text evidence="8">Plays an important role in the de novo pathway of purine nucleotide biosynthesis. Catalyzes the first committed step in the biosynthesis of AMP from IMP.</text>
</comment>
<keyword evidence="3 8" id="KW-0479">Metal-binding</keyword>
<organism evidence="11">
    <name type="scientific">Boseongicola sp. SB0664_bin_43</name>
    <dbReference type="NCBI Taxonomy" id="2604844"/>
    <lineage>
        <taxon>Bacteria</taxon>
        <taxon>Pseudomonadati</taxon>
        <taxon>Pseudomonadota</taxon>
        <taxon>Alphaproteobacteria</taxon>
        <taxon>Rhodobacterales</taxon>
        <taxon>Paracoccaceae</taxon>
        <taxon>Boseongicola</taxon>
    </lineage>
</organism>
<dbReference type="GO" id="GO:0005525">
    <property type="term" value="F:GTP binding"/>
    <property type="evidence" value="ECO:0007669"/>
    <property type="project" value="UniProtKB-UniRule"/>
</dbReference>
<keyword evidence="8" id="KW-0963">Cytoplasm</keyword>
<dbReference type="SUPFAM" id="SSF52540">
    <property type="entry name" value="P-loop containing nucleoside triphosphate hydrolases"/>
    <property type="match status" value="1"/>
</dbReference>
<comment type="catalytic activity">
    <reaction evidence="8 10">
        <text>IMP + L-aspartate + GTP = N(6)-(1,2-dicarboxyethyl)-AMP + GDP + phosphate + 2 H(+)</text>
        <dbReference type="Rhea" id="RHEA:15753"/>
        <dbReference type="ChEBI" id="CHEBI:15378"/>
        <dbReference type="ChEBI" id="CHEBI:29991"/>
        <dbReference type="ChEBI" id="CHEBI:37565"/>
        <dbReference type="ChEBI" id="CHEBI:43474"/>
        <dbReference type="ChEBI" id="CHEBI:57567"/>
        <dbReference type="ChEBI" id="CHEBI:58053"/>
        <dbReference type="ChEBI" id="CHEBI:58189"/>
        <dbReference type="EC" id="6.3.4.4"/>
    </reaction>
</comment>
<dbReference type="NCBIfam" id="NF002223">
    <property type="entry name" value="PRK01117.1"/>
    <property type="match status" value="1"/>
</dbReference>
<dbReference type="GO" id="GO:0004019">
    <property type="term" value="F:adenylosuccinate synthase activity"/>
    <property type="evidence" value="ECO:0007669"/>
    <property type="project" value="UniProtKB-UniRule"/>
</dbReference>
<feature type="binding site" evidence="8">
    <location>
        <position position="305"/>
    </location>
    <ligand>
        <name>GTP</name>
        <dbReference type="ChEBI" id="CHEBI:37565"/>
    </ligand>
</feature>
<evidence type="ECO:0000256" key="2">
    <source>
        <dbReference type="ARBA" id="ARBA00022598"/>
    </source>
</evidence>
<dbReference type="FunFam" id="3.90.170.10:FF:000001">
    <property type="entry name" value="Adenylosuccinate synthetase"/>
    <property type="match status" value="1"/>
</dbReference>
<feature type="binding site" evidence="8">
    <location>
        <position position="144"/>
    </location>
    <ligand>
        <name>IMP</name>
        <dbReference type="ChEBI" id="CHEBI:58053"/>
        <note>ligand shared between dimeric partners</note>
    </ligand>
</feature>
<dbReference type="InterPro" id="IPR042111">
    <property type="entry name" value="Adenylosuccinate_synth_dom3"/>
</dbReference>
<feature type="active site" description="Proton donor" evidence="8">
    <location>
        <position position="41"/>
    </location>
</feature>
<feature type="binding site" description="in other chain" evidence="8">
    <location>
        <begin position="13"/>
        <end position="16"/>
    </location>
    <ligand>
        <name>IMP</name>
        <dbReference type="ChEBI" id="CHEBI:58053"/>
        <note>ligand shared between dimeric partners</note>
    </ligand>
</feature>
<dbReference type="GO" id="GO:0046040">
    <property type="term" value="P:IMP metabolic process"/>
    <property type="evidence" value="ECO:0007669"/>
    <property type="project" value="TreeGrafter"/>
</dbReference>
<dbReference type="Gene3D" id="3.40.440.10">
    <property type="entry name" value="Adenylosuccinate Synthetase, subunit A, domain 1"/>
    <property type="match status" value="1"/>
</dbReference>
<feature type="binding site" description="in other chain" evidence="8">
    <location>
        <begin position="38"/>
        <end position="41"/>
    </location>
    <ligand>
        <name>IMP</name>
        <dbReference type="ChEBI" id="CHEBI:58053"/>
        <note>ligand shared between dimeric partners</note>
    </ligand>
</feature>
<evidence type="ECO:0000313" key="11">
    <source>
        <dbReference type="EMBL" id="MXY34064.1"/>
    </source>
</evidence>
<dbReference type="InterPro" id="IPR033128">
    <property type="entry name" value="Adenylosuccin_syn_Lys_AS"/>
</dbReference>
<feature type="binding site" evidence="8">
    <location>
        <position position="13"/>
    </location>
    <ligand>
        <name>Mg(2+)</name>
        <dbReference type="ChEBI" id="CHEBI:18420"/>
    </ligand>
</feature>
<feature type="binding site" evidence="8">
    <location>
        <begin position="413"/>
        <end position="415"/>
    </location>
    <ligand>
        <name>GTP</name>
        <dbReference type="ChEBI" id="CHEBI:37565"/>
    </ligand>
</feature>
<dbReference type="AlphaFoldDB" id="A0A6B0XZC5"/>
<dbReference type="GO" id="GO:0000287">
    <property type="term" value="F:magnesium ion binding"/>
    <property type="evidence" value="ECO:0007669"/>
    <property type="project" value="UniProtKB-UniRule"/>
</dbReference>
<evidence type="ECO:0000256" key="3">
    <source>
        <dbReference type="ARBA" id="ARBA00022723"/>
    </source>
</evidence>
<comment type="caution">
    <text evidence="11">The sequence shown here is derived from an EMBL/GenBank/DDBJ whole genome shotgun (WGS) entry which is preliminary data.</text>
</comment>
<evidence type="ECO:0000256" key="5">
    <source>
        <dbReference type="ARBA" id="ARBA00022755"/>
    </source>
</evidence>
<evidence type="ECO:0000256" key="6">
    <source>
        <dbReference type="ARBA" id="ARBA00022842"/>
    </source>
</evidence>
<evidence type="ECO:0000256" key="4">
    <source>
        <dbReference type="ARBA" id="ARBA00022741"/>
    </source>
</evidence>
<keyword evidence="7 8" id="KW-0342">GTP-binding</keyword>
<dbReference type="EC" id="6.3.4.4" evidence="8 10"/>
<dbReference type="PROSITE" id="PS01266">
    <property type="entry name" value="ADENYLOSUCCIN_SYN_1"/>
    <property type="match status" value="1"/>
</dbReference>
<feature type="binding site" evidence="8">
    <location>
        <position position="40"/>
    </location>
    <ligand>
        <name>Mg(2+)</name>
        <dbReference type="ChEBI" id="CHEBI:18420"/>
    </ligand>
</feature>
<dbReference type="GO" id="GO:0044208">
    <property type="term" value="P:'de novo' AMP biosynthetic process"/>
    <property type="evidence" value="ECO:0007669"/>
    <property type="project" value="UniProtKB-UniRule"/>
</dbReference>
<dbReference type="EMBL" id="VXRY01000324">
    <property type="protein sequence ID" value="MXY34064.1"/>
    <property type="molecule type" value="Genomic_DNA"/>
</dbReference>
<dbReference type="SMART" id="SM00788">
    <property type="entry name" value="Adenylsucc_synt"/>
    <property type="match status" value="1"/>
</dbReference>
<gene>
    <name evidence="8" type="primary">purA</name>
    <name evidence="11" type="ORF">F4Y60_08225</name>
</gene>
<evidence type="ECO:0000256" key="9">
    <source>
        <dbReference type="PROSITE-ProRule" id="PRU10134"/>
    </source>
</evidence>
<feature type="binding site" description="in other chain" evidence="8">
    <location>
        <position position="303"/>
    </location>
    <ligand>
        <name>IMP</name>
        <dbReference type="ChEBI" id="CHEBI:58053"/>
        <note>ligand shared between dimeric partners</note>
    </ligand>
</feature>
<feature type="binding site" description="in other chain" evidence="8">
    <location>
        <position position="130"/>
    </location>
    <ligand>
        <name>IMP</name>
        <dbReference type="ChEBI" id="CHEBI:58053"/>
        <note>ligand shared between dimeric partners</note>
    </ligand>
</feature>
<name>A0A6B0XZC5_9RHOB</name>
<dbReference type="PROSITE" id="PS00513">
    <property type="entry name" value="ADENYLOSUCCIN_SYN_2"/>
    <property type="match status" value="1"/>
</dbReference>
<evidence type="ECO:0000256" key="10">
    <source>
        <dbReference type="RuleBase" id="RU000520"/>
    </source>
</evidence>
<evidence type="ECO:0000256" key="7">
    <source>
        <dbReference type="ARBA" id="ARBA00023134"/>
    </source>
</evidence>
<dbReference type="PANTHER" id="PTHR11846">
    <property type="entry name" value="ADENYLOSUCCINATE SYNTHETASE"/>
    <property type="match status" value="1"/>
</dbReference>
<feature type="binding site" description="in other chain" evidence="8">
    <location>
        <position position="239"/>
    </location>
    <ligand>
        <name>IMP</name>
        <dbReference type="ChEBI" id="CHEBI:58053"/>
        <note>ligand shared between dimeric partners</note>
    </ligand>
</feature>
<dbReference type="Pfam" id="PF00709">
    <property type="entry name" value="Adenylsucc_synt"/>
    <property type="match status" value="1"/>
</dbReference>
<reference evidence="11" key="1">
    <citation type="submission" date="2019-09" db="EMBL/GenBank/DDBJ databases">
        <title>Characterisation of the sponge microbiome using genome-centric metagenomics.</title>
        <authorList>
            <person name="Engelberts J.P."/>
            <person name="Robbins S.J."/>
            <person name="De Goeij J.M."/>
            <person name="Aranda M."/>
            <person name="Bell S.C."/>
            <person name="Webster N.S."/>
        </authorList>
    </citation>
    <scope>NUCLEOTIDE SEQUENCE</scope>
    <source>
        <strain evidence="11">SB0664_bin_43</strain>
    </source>
</reference>
<sequence length="430" mass="46545">MANVVVVGTQWGDEGKGKIVDWLSERADVICRFQGGHNAGHTLVVDGEVYKLHALPSGVVRGGKLSVIGNGVVLDPWHLVDEIETVRQQGIEISPDTLMIAENTPLILPLHGELNRARESQNSVARIGTTGRGIGPAYEDKVGRRVVRVADLGDAATLERRVDRLLVHHDALRRGLGLVPVDRDSLLSSLNEVAPKVLEYAAPAWKVLSDRKKRGDRILFEGAQGALLDIDFGTYPFVTSSNVIAGQAATGTGIGPGSVDFVLGIVKAYTTRVGEGPFPTELHDADGHRLGERGHEFGTTTGRKRRCGWFDAVLVRQTCATSGVSGIALTKLDVLDGFRELKICTGYRLGDERLDHLPTAADKQARVEPVYEVVEGWSESTAGARSWTDLPGSAVKYVRRIEELIECPVALLSTSPERDDTILVTDPFAD</sequence>
<dbReference type="CDD" id="cd03108">
    <property type="entry name" value="AdSS"/>
    <property type="match status" value="1"/>
</dbReference>
<dbReference type="HAMAP" id="MF_00011">
    <property type="entry name" value="Adenylosucc_synth"/>
    <property type="match status" value="1"/>
</dbReference>
<protein>
    <recommendedName>
        <fullName evidence="8 10">Adenylosuccinate synthetase</fullName>
        <shortName evidence="8">AMPSase</shortName>
        <shortName evidence="8">AdSS</shortName>
        <ecNumber evidence="8 10">6.3.4.4</ecNumber>
    </recommendedName>
    <alternativeName>
        <fullName evidence="8">IMP--aspartate ligase</fullName>
    </alternativeName>
</protein>
<feature type="binding site" evidence="8">
    <location>
        <begin position="40"/>
        <end position="42"/>
    </location>
    <ligand>
        <name>GTP</name>
        <dbReference type="ChEBI" id="CHEBI:37565"/>
    </ligand>
</feature>
<feature type="active site" description="Proton acceptor" evidence="8">
    <location>
        <position position="13"/>
    </location>
</feature>
<dbReference type="InterPro" id="IPR001114">
    <property type="entry name" value="Adenylosuccinate_synthetase"/>
</dbReference>
<feature type="active site" evidence="9">
    <location>
        <position position="141"/>
    </location>
</feature>
<feature type="binding site" evidence="8">
    <location>
        <begin position="12"/>
        <end position="18"/>
    </location>
    <ligand>
        <name>GTP</name>
        <dbReference type="ChEBI" id="CHEBI:37565"/>
    </ligand>
</feature>
<dbReference type="InterPro" id="IPR042109">
    <property type="entry name" value="Adenylosuccinate_synth_dom1"/>
</dbReference>
<dbReference type="NCBIfam" id="TIGR00184">
    <property type="entry name" value="purA"/>
    <property type="match status" value="1"/>
</dbReference>
<evidence type="ECO:0000256" key="8">
    <source>
        <dbReference type="HAMAP-Rule" id="MF_00011"/>
    </source>
</evidence>
<comment type="similarity">
    <text evidence="8 10">Belongs to the adenylosuccinate synthetase family.</text>
</comment>
<comment type="cofactor">
    <cofactor evidence="8">
        <name>Mg(2+)</name>
        <dbReference type="ChEBI" id="CHEBI:18420"/>
    </cofactor>
    <text evidence="8">Binds 1 Mg(2+) ion per subunit.</text>
</comment>
<dbReference type="PANTHER" id="PTHR11846:SF0">
    <property type="entry name" value="ADENYLOSUCCINATE SYNTHETASE"/>
    <property type="match status" value="1"/>
</dbReference>
<dbReference type="Gene3D" id="3.90.170.10">
    <property type="entry name" value="Adenylosuccinate Synthetase, subunit A, domain 3"/>
    <property type="match status" value="1"/>
</dbReference>
<dbReference type="UniPathway" id="UPA00075">
    <property type="reaction ID" value="UER00335"/>
</dbReference>
<dbReference type="InterPro" id="IPR042110">
    <property type="entry name" value="Adenylosuccinate_synth_dom2"/>
</dbReference>
<evidence type="ECO:0000256" key="1">
    <source>
        <dbReference type="ARBA" id="ARBA00011738"/>
    </source>
</evidence>
<dbReference type="Gene3D" id="1.10.300.10">
    <property type="entry name" value="Adenylosuccinate Synthetase, subunit A, domain 2"/>
    <property type="match status" value="1"/>
</dbReference>
<comment type="subunit">
    <text evidence="1 8">Homodimer.</text>
</comment>
<feature type="binding site" evidence="8">
    <location>
        <begin position="299"/>
        <end position="305"/>
    </location>
    <ligand>
        <name>substrate</name>
    </ligand>
</feature>
<keyword evidence="2 8" id="KW-0436">Ligase</keyword>
<proteinExistence type="inferred from homology"/>
<feature type="binding site" evidence="8">
    <location>
        <begin position="331"/>
        <end position="333"/>
    </location>
    <ligand>
        <name>GTP</name>
        <dbReference type="ChEBI" id="CHEBI:37565"/>
    </ligand>
</feature>
<comment type="pathway">
    <text evidence="8 10">Purine metabolism; AMP biosynthesis via de novo pathway; AMP from IMP: step 1/2.</text>
</comment>
<keyword evidence="6 8" id="KW-0460">Magnesium</keyword>
<accession>A0A6B0XZC5</accession>